<name>A0A0B2A0Z3_9MICO</name>
<feature type="transmembrane region" description="Helical" evidence="1">
    <location>
        <begin position="142"/>
        <end position="166"/>
    </location>
</feature>
<organism evidence="2 3">
    <name type="scientific">Microbacterium mangrovi</name>
    <dbReference type="NCBI Taxonomy" id="1348253"/>
    <lineage>
        <taxon>Bacteria</taxon>
        <taxon>Bacillati</taxon>
        <taxon>Actinomycetota</taxon>
        <taxon>Actinomycetes</taxon>
        <taxon>Micrococcales</taxon>
        <taxon>Microbacteriaceae</taxon>
        <taxon>Microbacterium</taxon>
    </lineage>
</organism>
<feature type="transmembrane region" description="Helical" evidence="1">
    <location>
        <begin position="374"/>
        <end position="399"/>
    </location>
</feature>
<dbReference type="Proteomes" id="UP000031030">
    <property type="component" value="Unassembled WGS sequence"/>
</dbReference>
<dbReference type="OrthoDB" id="5126550at2"/>
<accession>A0A0B2A0Z3</accession>
<dbReference type="AlphaFoldDB" id="A0A0B2A0Z3"/>
<keyword evidence="1" id="KW-0472">Membrane</keyword>
<feature type="transmembrane region" description="Helical" evidence="1">
    <location>
        <begin position="332"/>
        <end position="353"/>
    </location>
</feature>
<feature type="transmembrane region" description="Helical" evidence="1">
    <location>
        <begin position="213"/>
        <end position="231"/>
    </location>
</feature>
<evidence type="ECO:0000313" key="2">
    <source>
        <dbReference type="EMBL" id="KHK97145.1"/>
    </source>
</evidence>
<evidence type="ECO:0000256" key="1">
    <source>
        <dbReference type="SAM" id="Phobius"/>
    </source>
</evidence>
<feature type="transmembrane region" description="Helical" evidence="1">
    <location>
        <begin position="405"/>
        <end position="427"/>
    </location>
</feature>
<dbReference type="RefSeq" id="WP_039399997.1">
    <property type="nucleotide sequence ID" value="NZ_JTDK01000011.1"/>
</dbReference>
<comment type="caution">
    <text evidence="2">The sequence shown here is derived from an EMBL/GenBank/DDBJ whole genome shotgun (WGS) entry which is preliminary data.</text>
</comment>
<sequence length="498" mass="50486">MTRVLSARQIWDSRRPRSAADRAYIAYATVMCALIFVVPVGRALWLGITAPTAVAALLSPAAPSIAGILVDALWIAALLAGRARGPAVLAPFLTWSLARSERPRLRSFRRPLLLSCALIVTVTTTAAVLCGGSLLATGGTGIGGLIAFAAAGMFAGLIAFALWLVGQAHPRPAAWLGALFAVLGGAGLAVPALQSVLPWGWIAGSFPSSGSAGIPATAALAAAAIALVSAVPPMLERLDPAALDAQAARWDSAVTHTVGLDFNAASSTYQARPTRGRHTRAVGRRGSFLLLFARRDLIGALRTPGRFAAGVLGLAGAGILIALALVPSAPQALLGSACGLVLFVSLGALTDGIRHAADVASGLPMYGIGDAHLLLAHTVMPLAIGTVVAVSVAAATALATGTAPGGATLSCFAVVVLAVATRISNAVKGPMPLALLMPAPSPLGDPMPLIRLAWAADAVLVTLIGGACAAVLWTSPVPFAVVASWVTAVGLGRWRRRR</sequence>
<feature type="transmembrane region" description="Helical" evidence="1">
    <location>
        <begin position="57"/>
        <end position="80"/>
    </location>
</feature>
<dbReference type="EMBL" id="JTDK01000011">
    <property type="protein sequence ID" value="KHK97145.1"/>
    <property type="molecule type" value="Genomic_DNA"/>
</dbReference>
<feature type="transmembrane region" description="Helical" evidence="1">
    <location>
        <begin position="307"/>
        <end position="326"/>
    </location>
</feature>
<keyword evidence="1" id="KW-1133">Transmembrane helix</keyword>
<feature type="transmembrane region" description="Helical" evidence="1">
    <location>
        <begin position="112"/>
        <end position="136"/>
    </location>
</feature>
<protein>
    <submittedName>
        <fullName evidence="2">Uncharacterized protein</fullName>
    </submittedName>
</protein>
<keyword evidence="3" id="KW-1185">Reference proteome</keyword>
<evidence type="ECO:0000313" key="3">
    <source>
        <dbReference type="Proteomes" id="UP000031030"/>
    </source>
</evidence>
<feature type="transmembrane region" description="Helical" evidence="1">
    <location>
        <begin position="173"/>
        <end position="193"/>
    </location>
</feature>
<dbReference type="STRING" id="1348253.LK09_12815"/>
<reference evidence="2 3" key="1">
    <citation type="submission" date="2014-11" db="EMBL/GenBank/DDBJ databases">
        <title>Genome sequence of Microbacterium mangrovi MUSC 115(T).</title>
        <authorList>
            <person name="Lee L.-H."/>
        </authorList>
    </citation>
    <scope>NUCLEOTIDE SEQUENCE [LARGE SCALE GENOMIC DNA]</scope>
    <source>
        <strain evidence="2 3">MUSC 115</strain>
    </source>
</reference>
<feature type="transmembrane region" description="Helical" evidence="1">
    <location>
        <begin position="478"/>
        <end position="494"/>
    </location>
</feature>
<proteinExistence type="predicted"/>
<keyword evidence="1" id="KW-0812">Transmembrane</keyword>
<gene>
    <name evidence="2" type="ORF">LK09_12815</name>
</gene>
<feature type="transmembrane region" description="Helical" evidence="1">
    <location>
        <begin position="24"/>
        <end position="45"/>
    </location>
</feature>